<reference evidence="1" key="1">
    <citation type="submission" date="2022-08" db="EMBL/GenBank/DDBJ databases">
        <authorList>
            <consortium name="DOE Joint Genome Institute"/>
            <person name="Min B."/>
            <person name="Riley R."/>
            <person name="Sierra-Patev S."/>
            <person name="Naranjo-Ortiz M."/>
            <person name="Looney B."/>
            <person name="Konkel Z."/>
            <person name="Slot J.C."/>
            <person name="Sakamoto Y."/>
            <person name="Steenwyk J.L."/>
            <person name="Rokas A."/>
            <person name="Carro J."/>
            <person name="Camarero S."/>
            <person name="Ferreira P."/>
            <person name="Molpeceres G."/>
            <person name="Ruiz-Duenas F.J."/>
            <person name="Serrano A."/>
            <person name="Henrissat B."/>
            <person name="Drula E."/>
            <person name="Hughes K.W."/>
            <person name="Mata J.L."/>
            <person name="Ishikawa N.K."/>
            <person name="Vargas-Isla R."/>
            <person name="Ushijima S."/>
            <person name="Smith C.A."/>
            <person name="Ahrendt S."/>
            <person name="Andreopoulos W."/>
            <person name="He G."/>
            <person name="Labutti K."/>
            <person name="Lipzen A."/>
            <person name="Ng V."/>
            <person name="Sandor L."/>
            <person name="Barry K."/>
            <person name="Martinez A.T."/>
            <person name="Xiao Y."/>
            <person name="Gibbons J.G."/>
            <person name="Terashima K."/>
            <person name="Hibbett D.S."/>
            <person name="Grigoriev I.V."/>
        </authorList>
    </citation>
    <scope>NUCLEOTIDE SEQUENCE</scope>
    <source>
        <strain evidence="1">TFB9207</strain>
    </source>
</reference>
<dbReference type="Proteomes" id="UP001163846">
    <property type="component" value="Unassembled WGS sequence"/>
</dbReference>
<dbReference type="AlphaFoldDB" id="A0AA38P0L3"/>
<evidence type="ECO:0000313" key="1">
    <source>
        <dbReference type="EMBL" id="KAJ3833980.1"/>
    </source>
</evidence>
<evidence type="ECO:0000313" key="2">
    <source>
        <dbReference type="Proteomes" id="UP001163846"/>
    </source>
</evidence>
<gene>
    <name evidence="1" type="ORF">F5878DRAFT_545606</name>
</gene>
<name>A0AA38P0L3_9AGAR</name>
<accession>A0AA38P0L3</accession>
<keyword evidence="2" id="KW-1185">Reference proteome</keyword>
<comment type="caution">
    <text evidence="1">The sequence shown here is derived from an EMBL/GenBank/DDBJ whole genome shotgun (WGS) entry which is preliminary data.</text>
</comment>
<sequence length="196" mass="22269">MLFTEISFQIGSGTPPLTRTDLATKLYMLASSYAFEEEFIRRDNSRIQGNGDLQEVFEDLKIRLEDKFDVTAEQRVTIRCTAQDMIFQKDRTSFCQLFVEVMAVLRRDKAALKMTNIFDLPGREKRLQSVVKKVTSSVRNAYRQDIRDSITGTEVKSLKAFTFDAAVKYKRGGPGEKADPVLAIHNAILVCCQVLI</sequence>
<proteinExistence type="predicted"/>
<organism evidence="1 2">
    <name type="scientific">Lentinula raphanica</name>
    <dbReference type="NCBI Taxonomy" id="153919"/>
    <lineage>
        <taxon>Eukaryota</taxon>
        <taxon>Fungi</taxon>
        <taxon>Dikarya</taxon>
        <taxon>Basidiomycota</taxon>
        <taxon>Agaricomycotina</taxon>
        <taxon>Agaricomycetes</taxon>
        <taxon>Agaricomycetidae</taxon>
        <taxon>Agaricales</taxon>
        <taxon>Marasmiineae</taxon>
        <taxon>Omphalotaceae</taxon>
        <taxon>Lentinula</taxon>
    </lineage>
</organism>
<protein>
    <submittedName>
        <fullName evidence="1">Uncharacterized protein</fullName>
    </submittedName>
</protein>
<dbReference type="EMBL" id="MU806601">
    <property type="protein sequence ID" value="KAJ3833980.1"/>
    <property type="molecule type" value="Genomic_DNA"/>
</dbReference>